<feature type="domain" description="TonB-dependent receptor plug" evidence="14">
    <location>
        <begin position="51"/>
        <end position="160"/>
    </location>
</feature>
<dbReference type="Gene3D" id="2.170.130.10">
    <property type="entry name" value="TonB-dependent receptor, plug domain"/>
    <property type="match status" value="1"/>
</dbReference>
<evidence type="ECO:0000256" key="7">
    <source>
        <dbReference type="ARBA" id="ARBA00023077"/>
    </source>
</evidence>
<dbReference type="InterPro" id="IPR039426">
    <property type="entry name" value="TonB-dep_rcpt-like"/>
</dbReference>
<keyword evidence="6" id="KW-0732">Signal</keyword>
<dbReference type="AlphaFoldDB" id="A0A454CUZ5"/>
<comment type="caution">
    <text evidence="15">The sequence shown here is derived from an EMBL/GenBank/DDBJ whole genome shotgun (WGS) entry which is preliminary data.</text>
</comment>
<keyword evidence="9 15" id="KW-0675">Receptor</keyword>
<dbReference type="PANTHER" id="PTHR30069:SF29">
    <property type="entry name" value="HEMOGLOBIN AND HEMOGLOBIN-HAPTOGLOBIN-BINDING PROTEIN 1-RELATED"/>
    <property type="match status" value="1"/>
</dbReference>
<keyword evidence="3 11" id="KW-0813">Transport</keyword>
<feature type="domain" description="TonB-dependent receptor-like beta-barrel" evidence="13">
    <location>
        <begin position="281"/>
        <end position="686"/>
    </location>
</feature>
<evidence type="ECO:0000259" key="13">
    <source>
        <dbReference type="Pfam" id="PF00593"/>
    </source>
</evidence>
<dbReference type="Pfam" id="PF07715">
    <property type="entry name" value="Plug"/>
    <property type="match status" value="1"/>
</dbReference>
<keyword evidence="5 11" id="KW-0812">Transmembrane</keyword>
<dbReference type="GO" id="GO:0015344">
    <property type="term" value="F:siderophore uptake transmembrane transporter activity"/>
    <property type="evidence" value="ECO:0007669"/>
    <property type="project" value="TreeGrafter"/>
</dbReference>
<evidence type="ECO:0000256" key="3">
    <source>
        <dbReference type="ARBA" id="ARBA00022448"/>
    </source>
</evidence>
<name>A0A454CUZ5_VIBHA</name>
<gene>
    <name evidence="15" type="ORF">VCHENC02_4018</name>
</gene>
<keyword evidence="10 11" id="KW-0998">Cell outer membrane</keyword>
<evidence type="ECO:0000256" key="5">
    <source>
        <dbReference type="ARBA" id="ARBA00022692"/>
    </source>
</evidence>
<dbReference type="GO" id="GO:0009279">
    <property type="term" value="C:cell outer membrane"/>
    <property type="evidence" value="ECO:0007669"/>
    <property type="project" value="UniProtKB-SubCell"/>
</dbReference>
<evidence type="ECO:0000256" key="9">
    <source>
        <dbReference type="ARBA" id="ARBA00023170"/>
    </source>
</evidence>
<evidence type="ECO:0000256" key="1">
    <source>
        <dbReference type="ARBA" id="ARBA00004571"/>
    </source>
</evidence>
<dbReference type="InterPro" id="IPR036942">
    <property type="entry name" value="Beta-barrel_TonB_sf"/>
</dbReference>
<evidence type="ECO:0000256" key="12">
    <source>
        <dbReference type="RuleBase" id="RU003357"/>
    </source>
</evidence>
<evidence type="ECO:0000256" key="11">
    <source>
        <dbReference type="PROSITE-ProRule" id="PRU01360"/>
    </source>
</evidence>
<sequence length="718" mass="81572">MRLSFSFVFASSFGVVTPVFANYDLDSLLEMPLCSLAETKVVSATRTSQSLADTPASVYVITAKEIKRSGARSVADALSLAPGLHVAKYSNYDWGVTVRGNNETLNNKMLVMVDGRSVFNPMSSGVDWDLIPVSMDNIAQIEIVLGPVGTVWGGNAVTGVINVITKEAEGSPKGQLAASFGNYDYREYQVHHAGAVGEYANYSLYGEFVDHMPWTSEEARVQPFQHFNVYTERFGGRLDYQKREHTLSVQAGGIRSREDYNWGNYQPHMIMPGSEPMRTYETEMTMQEYFVGGHHIFDRANGDSWENEVWFTYSSNDSTHANAQFFRTDLDSHYTFSDLWGTEFTIGGNIRLIDEKFGTFSKYDELTMPYLRVAEDPDFLNQSYGLYANWSVPLTDRTKLTLGSRWQYNNLTHDIDPQPQVRLSYELADNQRIWAGWGKAIVTPSRLELSTYMRENQYMQHVLFSNNQYYDYYYSVLLEGNEDLDVESVSTYEVGYRLWDDNALQFSVGGFYTRHENIRVYKTESATQNIITGGSSPGTVGTVVEQYTSTLVDPIWSESFGGEVAVKWQPRDDVQINANYSYKRIVGHCEGDICGTNNAVKRSIENEPNHFVNAQVMWDITAQWWVSVSGQYVSESKLHKDYESALNPINVANKDYNWPEVVSFDASISWQYNDCLPEITASVENLGADQSKEFPTNYSSFANGTQYWLTLDWNYAKW</sequence>
<accession>A0A454CUZ5</accession>
<dbReference type="EMBL" id="AJSR01001722">
    <property type="protein sequence ID" value="EKM30245.1"/>
    <property type="molecule type" value="Genomic_DNA"/>
</dbReference>
<keyword evidence="8 11" id="KW-0472">Membrane</keyword>
<proteinExistence type="inferred from homology"/>
<evidence type="ECO:0000313" key="16">
    <source>
        <dbReference type="Proteomes" id="UP000008367"/>
    </source>
</evidence>
<keyword evidence="7 12" id="KW-0798">TonB box</keyword>
<dbReference type="GO" id="GO:0044718">
    <property type="term" value="P:siderophore transmembrane transport"/>
    <property type="evidence" value="ECO:0007669"/>
    <property type="project" value="TreeGrafter"/>
</dbReference>
<organism evidence="15 16">
    <name type="scientific">Vibrio harveyi</name>
    <name type="common">Beneckea harveyi</name>
    <dbReference type="NCBI Taxonomy" id="669"/>
    <lineage>
        <taxon>Bacteria</taxon>
        <taxon>Pseudomonadati</taxon>
        <taxon>Pseudomonadota</taxon>
        <taxon>Gammaproteobacteria</taxon>
        <taxon>Vibrionales</taxon>
        <taxon>Vibrionaceae</taxon>
        <taxon>Vibrio</taxon>
    </lineage>
</organism>
<dbReference type="SUPFAM" id="SSF56935">
    <property type="entry name" value="Porins"/>
    <property type="match status" value="1"/>
</dbReference>
<evidence type="ECO:0000256" key="8">
    <source>
        <dbReference type="ARBA" id="ARBA00023136"/>
    </source>
</evidence>
<evidence type="ECO:0000256" key="10">
    <source>
        <dbReference type="ARBA" id="ARBA00023237"/>
    </source>
</evidence>
<protein>
    <submittedName>
        <fullName evidence="15">TonB-dependent Receptor Plug domain protein</fullName>
    </submittedName>
</protein>
<evidence type="ECO:0000256" key="2">
    <source>
        <dbReference type="ARBA" id="ARBA00008143"/>
    </source>
</evidence>
<comment type="subcellular location">
    <subcellularLocation>
        <location evidence="1 11">Cell outer membrane</location>
        <topology evidence="1 11">Multi-pass membrane protein</topology>
    </subcellularLocation>
</comment>
<dbReference type="InterPro" id="IPR012910">
    <property type="entry name" value="Plug_dom"/>
</dbReference>
<reference evidence="15 16" key="1">
    <citation type="submission" date="2012-10" db="EMBL/GenBank/DDBJ databases">
        <title>Genome sequence of Vibrio Cholerae HENC-02.</title>
        <authorList>
            <person name="Eppinger M."/>
            <person name="Hasan N.A."/>
            <person name="Sengamalay N."/>
            <person name="Hine E."/>
            <person name="Su Q."/>
            <person name="Daugherty S.C."/>
            <person name="Young S."/>
            <person name="Sadzewicz L."/>
            <person name="Tallon L."/>
            <person name="Cebula T.A."/>
            <person name="Ravel J."/>
            <person name="Colwell R.R."/>
        </authorList>
    </citation>
    <scope>NUCLEOTIDE SEQUENCE [LARGE SCALE GENOMIC DNA]</scope>
    <source>
        <strain evidence="15 16">HENC-02</strain>
    </source>
</reference>
<dbReference type="Pfam" id="PF00593">
    <property type="entry name" value="TonB_dep_Rec_b-barrel"/>
    <property type="match status" value="1"/>
</dbReference>
<keyword evidence="4 11" id="KW-1134">Transmembrane beta strand</keyword>
<evidence type="ECO:0000256" key="6">
    <source>
        <dbReference type="ARBA" id="ARBA00022729"/>
    </source>
</evidence>
<dbReference type="Gene3D" id="2.40.170.20">
    <property type="entry name" value="TonB-dependent receptor, beta-barrel domain"/>
    <property type="match status" value="1"/>
</dbReference>
<comment type="similarity">
    <text evidence="2">Belongs to the TonB-dependent receptor family. Hemoglobin/haptoglobin binding protein subfamily.</text>
</comment>
<evidence type="ECO:0000313" key="15">
    <source>
        <dbReference type="EMBL" id="EKM30245.1"/>
    </source>
</evidence>
<evidence type="ECO:0000256" key="4">
    <source>
        <dbReference type="ARBA" id="ARBA00022452"/>
    </source>
</evidence>
<evidence type="ECO:0000259" key="14">
    <source>
        <dbReference type="Pfam" id="PF07715"/>
    </source>
</evidence>
<dbReference type="InterPro" id="IPR000531">
    <property type="entry name" value="Beta-barrel_TonB"/>
</dbReference>
<dbReference type="Proteomes" id="UP000008367">
    <property type="component" value="Unassembled WGS sequence"/>
</dbReference>
<dbReference type="STRING" id="669.AL538_23520"/>
<dbReference type="InterPro" id="IPR037066">
    <property type="entry name" value="Plug_dom_sf"/>
</dbReference>
<dbReference type="PROSITE" id="PS52016">
    <property type="entry name" value="TONB_DEPENDENT_REC_3"/>
    <property type="match status" value="1"/>
</dbReference>
<dbReference type="PANTHER" id="PTHR30069">
    <property type="entry name" value="TONB-DEPENDENT OUTER MEMBRANE RECEPTOR"/>
    <property type="match status" value="1"/>
</dbReference>